<gene>
    <name evidence="2" type="ORF">EOD39_0985</name>
</gene>
<feature type="region of interest" description="Disordered" evidence="1">
    <location>
        <begin position="1"/>
        <end position="61"/>
    </location>
</feature>
<dbReference type="EMBL" id="SCEB01214482">
    <property type="protein sequence ID" value="RXM35099.1"/>
    <property type="molecule type" value="Genomic_DNA"/>
</dbReference>
<dbReference type="Proteomes" id="UP000289886">
    <property type="component" value="Unassembled WGS sequence"/>
</dbReference>
<feature type="compositionally biased region" description="Polar residues" evidence="1">
    <location>
        <begin position="39"/>
        <end position="51"/>
    </location>
</feature>
<sequence>MGPEPPLEESSGTLPQTEERDTVDSDTISNEGSHEHQQEPTVPSTTASTSRCRGPPPEDDLAPILASILDRQEQTLTMHREATGILRSLAVDVHSETRFLHKLPLDTFTAVTQPYVSARAFQNGHPCGYTGLQFHNKVAFALAQAVGGQDMCNGVGDMLLMGRIHFFVLKDFEAWGL</sequence>
<organism evidence="2 3">
    <name type="scientific">Acipenser ruthenus</name>
    <name type="common">Sterlet sturgeon</name>
    <dbReference type="NCBI Taxonomy" id="7906"/>
    <lineage>
        <taxon>Eukaryota</taxon>
        <taxon>Metazoa</taxon>
        <taxon>Chordata</taxon>
        <taxon>Craniata</taxon>
        <taxon>Vertebrata</taxon>
        <taxon>Euteleostomi</taxon>
        <taxon>Actinopterygii</taxon>
        <taxon>Chondrostei</taxon>
        <taxon>Acipenseriformes</taxon>
        <taxon>Acipenseridae</taxon>
        <taxon>Acipenser</taxon>
    </lineage>
</organism>
<name>A0A444UIV9_ACIRT</name>
<evidence type="ECO:0000313" key="2">
    <source>
        <dbReference type="EMBL" id="RXM35099.1"/>
    </source>
</evidence>
<proteinExistence type="predicted"/>
<comment type="caution">
    <text evidence="2">The sequence shown here is derived from an EMBL/GenBank/DDBJ whole genome shotgun (WGS) entry which is preliminary data.</text>
</comment>
<protein>
    <submittedName>
        <fullName evidence="2">Uncharacterized protein</fullName>
    </submittedName>
</protein>
<keyword evidence="3" id="KW-1185">Reference proteome</keyword>
<evidence type="ECO:0000256" key="1">
    <source>
        <dbReference type="SAM" id="MobiDB-lite"/>
    </source>
</evidence>
<reference evidence="2 3" key="1">
    <citation type="submission" date="2019-01" db="EMBL/GenBank/DDBJ databases">
        <title>Draft Genome and Complete Hox-Cluster Characterization of the Sterlet Sturgeon (Acipenser ruthenus).</title>
        <authorList>
            <person name="Wei Q."/>
        </authorList>
    </citation>
    <scope>NUCLEOTIDE SEQUENCE [LARGE SCALE GENOMIC DNA]</scope>
    <source>
        <strain evidence="2">WHYD16114868_AA</strain>
        <tissue evidence="2">Blood</tissue>
    </source>
</reference>
<dbReference type="AlphaFoldDB" id="A0A444UIV9"/>
<evidence type="ECO:0000313" key="3">
    <source>
        <dbReference type="Proteomes" id="UP000289886"/>
    </source>
</evidence>
<accession>A0A444UIV9</accession>